<keyword evidence="4" id="KW-0479">Metal-binding</keyword>
<evidence type="ECO:0000256" key="5">
    <source>
        <dbReference type="ARBA" id="ARBA00022898"/>
    </source>
</evidence>
<dbReference type="InterPro" id="IPR013785">
    <property type="entry name" value="Aldolase_TIM"/>
</dbReference>
<keyword evidence="3" id="KW-0949">S-adenosyl-L-methionine</keyword>
<keyword evidence="6" id="KW-0408">Iron</keyword>
<dbReference type="InterPro" id="IPR058240">
    <property type="entry name" value="rSAM_sf"/>
</dbReference>
<dbReference type="PANTHER" id="PTHR30538:SF0">
    <property type="entry name" value="L-LYSINE 2,3-AMINOMUTASE AQ_1632-RELATED"/>
    <property type="match status" value="1"/>
</dbReference>
<dbReference type="SUPFAM" id="SSF102114">
    <property type="entry name" value="Radical SAM enzymes"/>
    <property type="match status" value="1"/>
</dbReference>
<keyword evidence="5" id="KW-0663">Pyridoxal phosphate</keyword>
<evidence type="ECO:0000256" key="3">
    <source>
        <dbReference type="ARBA" id="ARBA00022691"/>
    </source>
</evidence>
<evidence type="ECO:0000313" key="9">
    <source>
        <dbReference type="EMBL" id="GAF71297.1"/>
    </source>
</evidence>
<gene>
    <name evidence="9" type="ORF">S01H1_00220</name>
</gene>
<evidence type="ECO:0000256" key="1">
    <source>
        <dbReference type="ARBA" id="ARBA00001933"/>
    </source>
</evidence>
<comment type="cofactor">
    <cofactor evidence="1">
        <name>pyridoxal 5'-phosphate</name>
        <dbReference type="ChEBI" id="CHEBI:597326"/>
    </cofactor>
</comment>
<dbReference type="Pfam" id="PF04055">
    <property type="entry name" value="Radical_SAM"/>
    <property type="match status" value="1"/>
</dbReference>
<dbReference type="AlphaFoldDB" id="X0S5U4"/>
<reference evidence="9" key="1">
    <citation type="journal article" date="2014" name="Front. Microbiol.">
        <title>High frequency of phylogenetically diverse reductive dehalogenase-homologous genes in deep subseafloor sedimentary metagenomes.</title>
        <authorList>
            <person name="Kawai M."/>
            <person name="Futagami T."/>
            <person name="Toyoda A."/>
            <person name="Takaki Y."/>
            <person name="Nishi S."/>
            <person name="Hori S."/>
            <person name="Arai W."/>
            <person name="Tsubouchi T."/>
            <person name="Morono Y."/>
            <person name="Uchiyama I."/>
            <person name="Ito T."/>
            <person name="Fujiyama A."/>
            <person name="Inagaki F."/>
            <person name="Takami H."/>
        </authorList>
    </citation>
    <scope>NUCLEOTIDE SEQUENCE</scope>
    <source>
        <strain evidence="9">Expedition CK06-06</strain>
    </source>
</reference>
<dbReference type="InterPro" id="IPR003739">
    <property type="entry name" value="Lys_aminomutase/Glu_NH3_mut"/>
</dbReference>
<feature type="non-terminal residue" evidence="9">
    <location>
        <position position="200"/>
    </location>
</feature>
<evidence type="ECO:0000256" key="7">
    <source>
        <dbReference type="ARBA" id="ARBA00023014"/>
    </source>
</evidence>
<sequence>MMKMDWNSELKNSICTVDQLRKYTDLSHDAEMQLQRIIKRHPMRITPYYMSLIDWDNPSDPIKKMAIPSLEEFNLEGSYDTSGEAENTKLPGLQHKYEQTALILSTNKCATYCRYCFRKRLVGLPSKEVIKRFDDAVEYIKQHEEINNVLISGGDPLVLSNEIIESFLAVLSDISHLKFIRFGSRTPVVLPSRFEDERAN</sequence>
<evidence type="ECO:0000259" key="8">
    <source>
        <dbReference type="PROSITE" id="PS51918"/>
    </source>
</evidence>
<keyword evidence="2" id="KW-0004">4Fe-4S</keyword>
<dbReference type="SFLD" id="SFLDS00029">
    <property type="entry name" value="Radical_SAM"/>
    <property type="match status" value="1"/>
</dbReference>
<accession>X0S5U4</accession>
<feature type="domain" description="Radical SAM core" evidence="8">
    <location>
        <begin position="95"/>
        <end position="200"/>
    </location>
</feature>
<keyword evidence="7" id="KW-0411">Iron-sulfur</keyword>
<dbReference type="GO" id="GO:0046872">
    <property type="term" value="F:metal ion binding"/>
    <property type="evidence" value="ECO:0007669"/>
    <property type="project" value="UniProtKB-KW"/>
</dbReference>
<dbReference type="Gene3D" id="3.20.20.70">
    <property type="entry name" value="Aldolase class I"/>
    <property type="match status" value="1"/>
</dbReference>
<evidence type="ECO:0000256" key="4">
    <source>
        <dbReference type="ARBA" id="ARBA00022723"/>
    </source>
</evidence>
<proteinExistence type="predicted"/>
<dbReference type="PANTHER" id="PTHR30538">
    <property type="entry name" value="LYSINE 2,3-AMINOMUTASE-RELATED"/>
    <property type="match status" value="1"/>
</dbReference>
<comment type="caution">
    <text evidence="9">The sequence shown here is derived from an EMBL/GenBank/DDBJ whole genome shotgun (WGS) entry which is preliminary data.</text>
</comment>
<dbReference type="EMBL" id="BARS01000072">
    <property type="protein sequence ID" value="GAF71297.1"/>
    <property type="molecule type" value="Genomic_DNA"/>
</dbReference>
<evidence type="ECO:0000256" key="6">
    <source>
        <dbReference type="ARBA" id="ARBA00023004"/>
    </source>
</evidence>
<organism evidence="9">
    <name type="scientific">marine sediment metagenome</name>
    <dbReference type="NCBI Taxonomy" id="412755"/>
    <lineage>
        <taxon>unclassified sequences</taxon>
        <taxon>metagenomes</taxon>
        <taxon>ecological metagenomes</taxon>
    </lineage>
</organism>
<dbReference type="GO" id="GO:0051539">
    <property type="term" value="F:4 iron, 4 sulfur cluster binding"/>
    <property type="evidence" value="ECO:0007669"/>
    <property type="project" value="UniProtKB-KW"/>
</dbReference>
<dbReference type="InterPro" id="IPR007197">
    <property type="entry name" value="rSAM"/>
</dbReference>
<dbReference type="PROSITE" id="PS51918">
    <property type="entry name" value="RADICAL_SAM"/>
    <property type="match status" value="1"/>
</dbReference>
<name>X0S5U4_9ZZZZ</name>
<protein>
    <recommendedName>
        <fullName evidence="8">Radical SAM core domain-containing protein</fullName>
    </recommendedName>
</protein>
<evidence type="ECO:0000256" key="2">
    <source>
        <dbReference type="ARBA" id="ARBA00022485"/>
    </source>
</evidence>
<dbReference type="GO" id="GO:0003824">
    <property type="term" value="F:catalytic activity"/>
    <property type="evidence" value="ECO:0007669"/>
    <property type="project" value="InterPro"/>
</dbReference>